<protein>
    <submittedName>
        <fullName evidence="1">Uncharacterized protein</fullName>
    </submittedName>
</protein>
<dbReference type="RefSeq" id="WP_135073876.1">
    <property type="nucleotide sequence ID" value="NZ_SPSB01000003.1"/>
</dbReference>
<dbReference type="AlphaFoldDB" id="A0A4Y9QTI5"/>
<accession>A0A4Y9QTI5</accession>
<evidence type="ECO:0000313" key="2">
    <source>
        <dbReference type="Proteomes" id="UP000297647"/>
    </source>
</evidence>
<organism evidence="1 2">
    <name type="scientific">Algoriphagus kandeliae</name>
    <dbReference type="NCBI Taxonomy" id="2562278"/>
    <lineage>
        <taxon>Bacteria</taxon>
        <taxon>Pseudomonadati</taxon>
        <taxon>Bacteroidota</taxon>
        <taxon>Cytophagia</taxon>
        <taxon>Cytophagales</taxon>
        <taxon>Cyclobacteriaceae</taxon>
        <taxon>Algoriphagus</taxon>
    </lineage>
</organism>
<dbReference type="OrthoDB" id="9255712at2"/>
<sequence length="212" mass="24843">MKVYAEFHKEGYNQYRRITLLQFGESWDLLGSAVLKNPGSAQPMDKVSIEDLKLINSFLPTSQVNPENWYRFRADSTMGFLEKIFNGYYLGKEKNLDGVIQLFNLTYLKEPNLDLAHEKANESKSHLLFPNVNELIMSFKKKPVYLGWFDTWKKINGAEPIAKGIFDALKNRSGNYLNADFKENRFYHPMYINMHFKNPQIISILREFQKLL</sequence>
<evidence type="ECO:0000313" key="1">
    <source>
        <dbReference type="EMBL" id="TFV94493.1"/>
    </source>
</evidence>
<comment type="caution">
    <text evidence="1">The sequence shown here is derived from an EMBL/GenBank/DDBJ whole genome shotgun (WGS) entry which is preliminary data.</text>
</comment>
<reference evidence="1 2" key="1">
    <citation type="submission" date="2019-03" db="EMBL/GenBank/DDBJ databases">
        <title>Algoriphagus sp. nov, a new strain isolated from root system soil of mangrove plant Kandelia.</title>
        <authorList>
            <person name="Yin Q."/>
            <person name="Wang K."/>
            <person name="Song Z."/>
        </authorList>
    </citation>
    <scope>NUCLEOTIDE SEQUENCE [LARGE SCALE GENOMIC DNA]</scope>
    <source>
        <strain evidence="1 2">XY-J91</strain>
    </source>
</reference>
<dbReference type="Proteomes" id="UP000297647">
    <property type="component" value="Unassembled WGS sequence"/>
</dbReference>
<gene>
    <name evidence="1" type="ORF">E4S40_10755</name>
</gene>
<keyword evidence="2" id="KW-1185">Reference proteome</keyword>
<name>A0A4Y9QTI5_9BACT</name>
<proteinExistence type="predicted"/>
<dbReference type="EMBL" id="SPSB01000003">
    <property type="protein sequence ID" value="TFV94493.1"/>
    <property type="molecule type" value="Genomic_DNA"/>
</dbReference>